<protein>
    <submittedName>
        <fullName evidence="1">Uncharacterized protein</fullName>
    </submittedName>
</protein>
<reference evidence="1 2" key="1">
    <citation type="journal article" date="2019" name="Commun. Biol.">
        <title>The bagworm genome reveals a unique fibroin gene that provides high tensile strength.</title>
        <authorList>
            <person name="Kono N."/>
            <person name="Nakamura H."/>
            <person name="Ohtoshi R."/>
            <person name="Tomita M."/>
            <person name="Numata K."/>
            <person name="Arakawa K."/>
        </authorList>
    </citation>
    <scope>NUCLEOTIDE SEQUENCE [LARGE SCALE GENOMIC DNA]</scope>
</reference>
<accession>A0A4C1VXX5</accession>
<keyword evidence="2" id="KW-1185">Reference proteome</keyword>
<organism evidence="1 2">
    <name type="scientific">Eumeta variegata</name>
    <name type="common">Bagworm moth</name>
    <name type="synonym">Eumeta japonica</name>
    <dbReference type="NCBI Taxonomy" id="151549"/>
    <lineage>
        <taxon>Eukaryota</taxon>
        <taxon>Metazoa</taxon>
        <taxon>Ecdysozoa</taxon>
        <taxon>Arthropoda</taxon>
        <taxon>Hexapoda</taxon>
        <taxon>Insecta</taxon>
        <taxon>Pterygota</taxon>
        <taxon>Neoptera</taxon>
        <taxon>Endopterygota</taxon>
        <taxon>Lepidoptera</taxon>
        <taxon>Glossata</taxon>
        <taxon>Ditrysia</taxon>
        <taxon>Tineoidea</taxon>
        <taxon>Psychidae</taxon>
        <taxon>Oiketicinae</taxon>
        <taxon>Eumeta</taxon>
    </lineage>
</organism>
<evidence type="ECO:0000313" key="2">
    <source>
        <dbReference type="Proteomes" id="UP000299102"/>
    </source>
</evidence>
<evidence type="ECO:0000313" key="1">
    <source>
        <dbReference type="EMBL" id="GBP43878.1"/>
    </source>
</evidence>
<proteinExistence type="predicted"/>
<gene>
    <name evidence="1" type="ORF">EVAR_82311_1</name>
</gene>
<dbReference type="EMBL" id="BGZK01000443">
    <property type="protein sequence ID" value="GBP43878.1"/>
    <property type="molecule type" value="Genomic_DNA"/>
</dbReference>
<comment type="caution">
    <text evidence="1">The sequence shown here is derived from an EMBL/GenBank/DDBJ whole genome shotgun (WGS) entry which is preliminary data.</text>
</comment>
<name>A0A4C1VXX5_EUMVA</name>
<sequence>MKYPIPKRYSVVGMSDRPPGQVWAHQFNDPPRRISEVINCAFYAVAAARPQRPLSADAAAVVAVDTRFIITPRGLVNVELYRINHFIYHFLQPARRWRKNYLVVGIQEAFDRQLIHPKLTLILFRITQIAINEQRPGAAVPEDARSSNGSRQWPQLTINLAGFVRADTKAL</sequence>
<dbReference type="AlphaFoldDB" id="A0A4C1VXX5"/>
<dbReference type="Proteomes" id="UP000299102">
    <property type="component" value="Unassembled WGS sequence"/>
</dbReference>